<sequence>MFLGSSPFLVVLAFLSGCRQTKSFVITFTVIHLFGHAFFSCSHRPDFVFSRAVLSYDAPSICLFFARSHIFIHFSCIFVDQLQFKITVPLRWSEA</sequence>
<gene>
    <name evidence="2" type="ORF">BCR44DRAFT_1261929</name>
</gene>
<feature type="chain" id="PRO_5013096118" description="Secreted protein" evidence="1">
    <location>
        <begin position="24"/>
        <end position="95"/>
    </location>
</feature>
<proteinExistence type="predicted"/>
<dbReference type="Proteomes" id="UP000193411">
    <property type="component" value="Unassembled WGS sequence"/>
</dbReference>
<evidence type="ECO:0000313" key="2">
    <source>
        <dbReference type="EMBL" id="ORZ31716.1"/>
    </source>
</evidence>
<feature type="signal peptide" evidence="1">
    <location>
        <begin position="1"/>
        <end position="23"/>
    </location>
</feature>
<keyword evidence="1" id="KW-0732">Signal</keyword>
<evidence type="ECO:0000313" key="3">
    <source>
        <dbReference type="Proteomes" id="UP000193411"/>
    </source>
</evidence>
<dbReference type="AlphaFoldDB" id="A0A1Y2HAU1"/>
<reference evidence="2 3" key="1">
    <citation type="submission" date="2016-07" db="EMBL/GenBank/DDBJ databases">
        <title>Pervasive Adenine N6-methylation of Active Genes in Fungi.</title>
        <authorList>
            <consortium name="DOE Joint Genome Institute"/>
            <person name="Mondo S.J."/>
            <person name="Dannebaum R.O."/>
            <person name="Kuo R.C."/>
            <person name="Labutti K."/>
            <person name="Haridas S."/>
            <person name="Kuo A."/>
            <person name="Salamov A."/>
            <person name="Ahrendt S.R."/>
            <person name="Lipzen A."/>
            <person name="Sullivan W."/>
            <person name="Andreopoulos W.B."/>
            <person name="Clum A."/>
            <person name="Lindquist E."/>
            <person name="Daum C."/>
            <person name="Ramamoorthy G.K."/>
            <person name="Gryganskyi A."/>
            <person name="Culley D."/>
            <person name="Magnuson J.K."/>
            <person name="James T.Y."/>
            <person name="O'Malley M.A."/>
            <person name="Stajich J.E."/>
            <person name="Spatafora J.W."/>
            <person name="Visel A."/>
            <person name="Grigoriev I.V."/>
        </authorList>
    </citation>
    <scope>NUCLEOTIDE SEQUENCE [LARGE SCALE GENOMIC DNA]</scope>
    <source>
        <strain evidence="2 3">PL171</strain>
    </source>
</reference>
<comment type="caution">
    <text evidence="2">The sequence shown here is derived from an EMBL/GenBank/DDBJ whole genome shotgun (WGS) entry which is preliminary data.</text>
</comment>
<evidence type="ECO:0008006" key="4">
    <source>
        <dbReference type="Google" id="ProtNLM"/>
    </source>
</evidence>
<name>A0A1Y2HAU1_9FUNG</name>
<evidence type="ECO:0000256" key="1">
    <source>
        <dbReference type="SAM" id="SignalP"/>
    </source>
</evidence>
<protein>
    <recommendedName>
        <fullName evidence="4">Secreted protein</fullName>
    </recommendedName>
</protein>
<keyword evidence="3" id="KW-1185">Reference proteome</keyword>
<organism evidence="2 3">
    <name type="scientific">Catenaria anguillulae PL171</name>
    <dbReference type="NCBI Taxonomy" id="765915"/>
    <lineage>
        <taxon>Eukaryota</taxon>
        <taxon>Fungi</taxon>
        <taxon>Fungi incertae sedis</taxon>
        <taxon>Blastocladiomycota</taxon>
        <taxon>Blastocladiomycetes</taxon>
        <taxon>Blastocladiales</taxon>
        <taxon>Catenariaceae</taxon>
        <taxon>Catenaria</taxon>
    </lineage>
</organism>
<dbReference type="EMBL" id="MCFL01000056">
    <property type="protein sequence ID" value="ORZ31716.1"/>
    <property type="molecule type" value="Genomic_DNA"/>
</dbReference>
<accession>A0A1Y2HAU1</accession>